<keyword evidence="5" id="KW-1185">Reference proteome</keyword>
<dbReference type="GO" id="GO:0000160">
    <property type="term" value="P:phosphorelay signal transduction system"/>
    <property type="evidence" value="ECO:0007669"/>
    <property type="project" value="InterPro"/>
</dbReference>
<dbReference type="Proteomes" id="UP000001492">
    <property type="component" value="Chromosome 1"/>
</dbReference>
<feature type="domain" description="Response regulatory" evidence="3">
    <location>
        <begin position="132"/>
        <end position="251"/>
    </location>
</feature>
<evidence type="ECO:0000256" key="2">
    <source>
        <dbReference type="PROSITE-ProRule" id="PRU00169"/>
    </source>
</evidence>
<dbReference type="HOGENOM" id="CLU_1064158_0_0_5"/>
<organism evidence="4 5">
    <name type="scientific">Asticcacaulis excentricus (strain ATCC 15261 / DSM 4724 / KCTC 12464 / NCIMB 9791 / VKM B-1370 / CB 48)</name>
    <dbReference type="NCBI Taxonomy" id="573065"/>
    <lineage>
        <taxon>Bacteria</taxon>
        <taxon>Pseudomonadati</taxon>
        <taxon>Pseudomonadota</taxon>
        <taxon>Alphaproteobacteria</taxon>
        <taxon>Caulobacterales</taxon>
        <taxon>Caulobacteraceae</taxon>
        <taxon>Asticcacaulis</taxon>
    </lineage>
</organism>
<evidence type="ECO:0000256" key="1">
    <source>
        <dbReference type="ARBA" id="ARBA00022553"/>
    </source>
</evidence>
<keyword evidence="1 2" id="KW-0597">Phosphoprotein</keyword>
<dbReference type="InterPro" id="IPR001789">
    <property type="entry name" value="Sig_transdc_resp-reg_receiver"/>
</dbReference>
<dbReference type="KEGG" id="aex:Astex_2328"/>
<dbReference type="AlphaFoldDB" id="E8RN82"/>
<dbReference type="SUPFAM" id="SSF52172">
    <property type="entry name" value="CheY-like"/>
    <property type="match status" value="2"/>
</dbReference>
<dbReference type="InterPro" id="IPR011006">
    <property type="entry name" value="CheY-like_superfamily"/>
</dbReference>
<dbReference type="Gene3D" id="3.40.50.2300">
    <property type="match status" value="2"/>
</dbReference>
<dbReference type="eggNOG" id="COG2204">
    <property type="taxonomic scope" value="Bacteria"/>
</dbReference>
<dbReference type="InterPro" id="IPR050595">
    <property type="entry name" value="Bact_response_regulator"/>
</dbReference>
<dbReference type="eggNOG" id="COG0745">
    <property type="taxonomic scope" value="Bacteria"/>
</dbReference>
<proteinExistence type="predicted"/>
<dbReference type="EMBL" id="CP002395">
    <property type="protein sequence ID" value="ADU13981.1"/>
    <property type="molecule type" value="Genomic_DNA"/>
</dbReference>
<gene>
    <name evidence="4" type="ordered locus">Astex_2328</name>
</gene>
<dbReference type="RefSeq" id="WP_013479808.1">
    <property type="nucleotide sequence ID" value="NC_014816.1"/>
</dbReference>
<dbReference type="SMART" id="SM00448">
    <property type="entry name" value="REC"/>
    <property type="match status" value="2"/>
</dbReference>
<protein>
    <submittedName>
        <fullName evidence="4">Response regulator receiver protein</fullName>
    </submittedName>
</protein>
<evidence type="ECO:0000313" key="4">
    <source>
        <dbReference type="EMBL" id="ADU13981.1"/>
    </source>
</evidence>
<dbReference type="PROSITE" id="PS50110">
    <property type="entry name" value="RESPONSE_REGULATORY"/>
    <property type="match status" value="2"/>
</dbReference>
<evidence type="ECO:0000313" key="5">
    <source>
        <dbReference type="Proteomes" id="UP000001492"/>
    </source>
</evidence>
<accession>E8RN82</accession>
<dbReference type="CDD" id="cd00156">
    <property type="entry name" value="REC"/>
    <property type="match status" value="2"/>
</dbReference>
<sequence length="260" mass="28549">MARALIIEDSPIQSRIIGRMITSLGFDVHYAQNLTKASGLLRTLKVDAVFLDIFVGDHNALQFVDTLRKLAPLAVFVLMTAGSETECVEVTLSKARLARADFVLKKPFNPSDIEAIFARTFDTSAGLKRRKHILVIEDSAPIRTICERVLASIGYRVTISETMEDAFANVDIAHVDLVLCDMFMPGMGGFKGIRSIRRTWPKVPVIAMSAGIDQAVKNHDVLAATAKLGVNAQLRKPFEAFDLVEVVAAVLDETHTLEVV</sequence>
<dbReference type="PANTHER" id="PTHR44591:SF23">
    <property type="entry name" value="CHEY SUBFAMILY"/>
    <property type="match status" value="1"/>
</dbReference>
<evidence type="ECO:0000259" key="3">
    <source>
        <dbReference type="PROSITE" id="PS50110"/>
    </source>
</evidence>
<dbReference type="Pfam" id="PF00072">
    <property type="entry name" value="Response_reg"/>
    <property type="match status" value="2"/>
</dbReference>
<feature type="domain" description="Response regulatory" evidence="3">
    <location>
        <begin position="3"/>
        <end position="121"/>
    </location>
</feature>
<reference evidence="5" key="1">
    <citation type="submission" date="2010-12" db="EMBL/GenBank/DDBJ databases">
        <title>Complete sequence of chromosome 1 of Asticcacaulis excentricus CB 48.</title>
        <authorList>
            <consortium name="US DOE Joint Genome Institute"/>
            <person name="Lucas S."/>
            <person name="Copeland A."/>
            <person name="Lapidus A."/>
            <person name="Cheng J.-F."/>
            <person name="Bruce D."/>
            <person name="Goodwin L."/>
            <person name="Pitluck S."/>
            <person name="Teshima H."/>
            <person name="Davenport K."/>
            <person name="Detter J.C."/>
            <person name="Han C."/>
            <person name="Tapia R."/>
            <person name="Land M."/>
            <person name="Hauser L."/>
            <person name="Jeffries C."/>
            <person name="Kyrpides N."/>
            <person name="Ivanova N."/>
            <person name="Ovchinnikova G."/>
            <person name="Brun Y.V."/>
            <person name="Woyke T."/>
        </authorList>
    </citation>
    <scope>NUCLEOTIDE SEQUENCE [LARGE SCALE GENOMIC DNA]</scope>
    <source>
        <strain evidence="5">ATCC 15261 / DSM 4724 / KCTC 12464 / NCIMB 9791 / VKM B-1370 / CB 48</strain>
    </source>
</reference>
<feature type="modified residue" description="4-aspartylphosphate" evidence="2">
    <location>
        <position position="52"/>
    </location>
</feature>
<feature type="modified residue" description="4-aspartylphosphate" evidence="2">
    <location>
        <position position="181"/>
    </location>
</feature>
<dbReference type="PANTHER" id="PTHR44591">
    <property type="entry name" value="STRESS RESPONSE REGULATOR PROTEIN 1"/>
    <property type="match status" value="1"/>
</dbReference>
<dbReference type="STRING" id="573065.Astex_2328"/>
<name>E8RN82_ASTEC</name>